<evidence type="ECO:0000313" key="10">
    <source>
        <dbReference type="Proteomes" id="UP000030008"/>
    </source>
</evidence>
<name>A0A099I9Z6_CLOIN</name>
<keyword evidence="3" id="KW-0997">Cell inner membrane</keyword>
<dbReference type="AlphaFoldDB" id="A0A099I9Z6"/>
<dbReference type="Proteomes" id="UP000030008">
    <property type="component" value="Unassembled WGS sequence"/>
</dbReference>
<sequence>MLAMVIMILFIVLLLVSVPISATLSAVSLAPSLLDPNFHISTEYIIRAMLGGIDSFPLLAVPMFVLSGILMAKGGVSKKLFDVFSYFLGEHTAGMPCAVIVTCLFYGAISGSAPATVAAVGSMTIPLLIRMGYDKVFVTAIVAVAGGLGVIIPPSIPFILFGMASGASVGKMFMAGIIPGILIALLLMLYALYYCKKHGEDKEKIHAEVSVLHEKGFVKVFLDSFWALLTPVIILGCIYSGIASPTEAAVISVFYALIISMCIYRTLKFRDLKGVLVEAIRTFAPILFILSAAVAFSRIITLLQIPEMAGEFILSTFNGKVAVLLVINVLLLIVGMVMDTSPAILILTPILIPITNSLGIDPIQFGIIMVVNLAIGFVTPPIGINLFVASSLTDVPVMQIAKKAMPLIVFFLIALLAITFIPQISLLLVS</sequence>
<evidence type="ECO:0000256" key="2">
    <source>
        <dbReference type="ARBA" id="ARBA00022475"/>
    </source>
</evidence>
<dbReference type="InterPro" id="IPR004681">
    <property type="entry name" value="TRAP_DctM"/>
</dbReference>
<reference evidence="9 10" key="1">
    <citation type="submission" date="2014-08" db="EMBL/GenBank/DDBJ databases">
        <title>Clostridium innocuum, an unnegligible vancomycin-resistant pathogen causing extra-intestinal infections.</title>
        <authorList>
            <person name="Feng Y."/>
            <person name="Chiu C.-H."/>
        </authorList>
    </citation>
    <scope>NUCLEOTIDE SEQUENCE [LARGE SCALE GENOMIC DNA]</scope>
    <source>
        <strain evidence="9 10">AN88</strain>
    </source>
</reference>
<dbReference type="PANTHER" id="PTHR33362">
    <property type="entry name" value="SIALIC ACID TRAP TRANSPORTER PERMEASE PROTEIN SIAT-RELATED"/>
    <property type="match status" value="1"/>
</dbReference>
<gene>
    <name evidence="9" type="ORF">CIAN88_07435</name>
</gene>
<evidence type="ECO:0000256" key="1">
    <source>
        <dbReference type="ARBA" id="ARBA00004429"/>
    </source>
</evidence>
<feature type="transmembrane region" description="Helical" evidence="7">
    <location>
        <begin position="248"/>
        <end position="267"/>
    </location>
</feature>
<feature type="transmembrane region" description="Helical" evidence="7">
    <location>
        <begin position="172"/>
        <end position="195"/>
    </location>
</feature>
<evidence type="ECO:0000259" key="8">
    <source>
        <dbReference type="Pfam" id="PF06808"/>
    </source>
</evidence>
<dbReference type="NCBIfam" id="TIGR00786">
    <property type="entry name" value="dctM"/>
    <property type="match status" value="1"/>
</dbReference>
<feature type="transmembrane region" description="Helical" evidence="7">
    <location>
        <begin position="83"/>
        <end position="107"/>
    </location>
</feature>
<evidence type="ECO:0000256" key="7">
    <source>
        <dbReference type="SAM" id="Phobius"/>
    </source>
</evidence>
<dbReference type="GO" id="GO:0022857">
    <property type="term" value="F:transmembrane transporter activity"/>
    <property type="evidence" value="ECO:0007669"/>
    <property type="project" value="TreeGrafter"/>
</dbReference>
<feature type="transmembrane region" description="Helical" evidence="7">
    <location>
        <begin position="408"/>
        <end position="429"/>
    </location>
</feature>
<feature type="domain" description="TRAP C4-dicarboxylate transport system permease DctM subunit" evidence="8">
    <location>
        <begin position="8"/>
        <end position="424"/>
    </location>
</feature>
<comment type="subcellular location">
    <subcellularLocation>
        <location evidence="1">Cell inner membrane</location>
        <topology evidence="1">Multi-pass membrane protein</topology>
    </subcellularLocation>
</comment>
<feature type="transmembrane region" description="Helical" evidence="7">
    <location>
        <begin position="136"/>
        <end position="160"/>
    </location>
</feature>
<keyword evidence="5 7" id="KW-1133">Transmembrane helix</keyword>
<dbReference type="InterPro" id="IPR010656">
    <property type="entry name" value="DctM"/>
</dbReference>
<feature type="transmembrane region" description="Helical" evidence="7">
    <location>
        <begin position="216"/>
        <end position="242"/>
    </location>
</feature>
<evidence type="ECO:0000313" key="9">
    <source>
        <dbReference type="EMBL" id="KGJ53733.1"/>
    </source>
</evidence>
<keyword evidence="6 7" id="KW-0472">Membrane</keyword>
<dbReference type="EMBL" id="JQIF01000034">
    <property type="protein sequence ID" value="KGJ53733.1"/>
    <property type="molecule type" value="Genomic_DNA"/>
</dbReference>
<evidence type="ECO:0000256" key="5">
    <source>
        <dbReference type="ARBA" id="ARBA00022989"/>
    </source>
</evidence>
<dbReference type="PANTHER" id="PTHR33362:SF2">
    <property type="entry name" value="TRAP TRANSPORTER LARGE PERMEASE PROTEIN"/>
    <property type="match status" value="1"/>
</dbReference>
<dbReference type="GO" id="GO:0005886">
    <property type="term" value="C:plasma membrane"/>
    <property type="evidence" value="ECO:0007669"/>
    <property type="project" value="UniProtKB-SubCell"/>
</dbReference>
<accession>A0A099I9Z6</accession>
<keyword evidence="4 7" id="KW-0812">Transmembrane</keyword>
<feature type="transmembrane region" description="Helical" evidence="7">
    <location>
        <begin position="113"/>
        <end position="129"/>
    </location>
</feature>
<comment type="caution">
    <text evidence="9">The sequence shown here is derived from an EMBL/GenBank/DDBJ whole genome shotgun (WGS) entry which is preliminary data.</text>
</comment>
<feature type="transmembrane region" description="Helical" evidence="7">
    <location>
        <begin position="321"/>
        <end position="354"/>
    </location>
</feature>
<proteinExistence type="predicted"/>
<feature type="transmembrane region" description="Helical" evidence="7">
    <location>
        <begin position="366"/>
        <end position="388"/>
    </location>
</feature>
<feature type="transmembrane region" description="Helical" evidence="7">
    <location>
        <begin position="279"/>
        <end position="301"/>
    </location>
</feature>
<feature type="transmembrane region" description="Helical" evidence="7">
    <location>
        <begin position="50"/>
        <end position="71"/>
    </location>
</feature>
<dbReference type="Pfam" id="PF06808">
    <property type="entry name" value="DctM"/>
    <property type="match status" value="1"/>
</dbReference>
<dbReference type="PIRSF" id="PIRSF006066">
    <property type="entry name" value="HI0050"/>
    <property type="match status" value="1"/>
</dbReference>
<keyword evidence="2" id="KW-1003">Cell membrane</keyword>
<evidence type="ECO:0000256" key="6">
    <source>
        <dbReference type="ARBA" id="ARBA00023136"/>
    </source>
</evidence>
<dbReference type="RefSeq" id="WP_044904804.1">
    <property type="nucleotide sequence ID" value="NZ_JQIF01000034.1"/>
</dbReference>
<protein>
    <submittedName>
        <fullName evidence="9">C4-dicarboxylate ABC transporter permease</fullName>
    </submittedName>
</protein>
<evidence type="ECO:0000256" key="3">
    <source>
        <dbReference type="ARBA" id="ARBA00022519"/>
    </source>
</evidence>
<organism evidence="9 10">
    <name type="scientific">Clostridium innocuum</name>
    <dbReference type="NCBI Taxonomy" id="1522"/>
    <lineage>
        <taxon>Bacteria</taxon>
        <taxon>Bacillati</taxon>
        <taxon>Bacillota</taxon>
        <taxon>Clostridia</taxon>
        <taxon>Eubacteriales</taxon>
        <taxon>Clostridiaceae</taxon>
        <taxon>Clostridium</taxon>
    </lineage>
</organism>
<evidence type="ECO:0000256" key="4">
    <source>
        <dbReference type="ARBA" id="ARBA00022692"/>
    </source>
</evidence>